<feature type="signal peptide" evidence="12">
    <location>
        <begin position="1"/>
        <end position="17"/>
    </location>
</feature>
<dbReference type="GO" id="GO:0103068">
    <property type="term" value="F:leukotriene C4 gamma-glutamyl transferase activity"/>
    <property type="evidence" value="ECO:0007669"/>
    <property type="project" value="UniProtKB-EC"/>
</dbReference>
<name>A0A1Y6B2H5_9BACT</name>
<dbReference type="UniPathway" id="UPA00204"/>
<evidence type="ECO:0000256" key="10">
    <source>
        <dbReference type="PIRSR" id="PIRSR600101-2"/>
    </source>
</evidence>
<dbReference type="PANTHER" id="PTHR43199:SF1">
    <property type="entry name" value="GLUTATHIONE HYDROLASE PROENZYME"/>
    <property type="match status" value="1"/>
</dbReference>
<evidence type="ECO:0000256" key="11">
    <source>
        <dbReference type="RuleBase" id="RU368036"/>
    </source>
</evidence>
<keyword evidence="5 11" id="KW-0378">Hydrolase</keyword>
<dbReference type="InterPro" id="IPR000101">
    <property type="entry name" value="GGT_peptidase"/>
</dbReference>
<dbReference type="PROSITE" id="PS00462">
    <property type="entry name" value="G_GLU_TRANSPEPTIDASE"/>
    <property type="match status" value="1"/>
</dbReference>
<dbReference type="PRINTS" id="PR01210">
    <property type="entry name" value="GGTRANSPTASE"/>
</dbReference>
<evidence type="ECO:0000256" key="12">
    <source>
        <dbReference type="SAM" id="SignalP"/>
    </source>
</evidence>
<evidence type="ECO:0000256" key="8">
    <source>
        <dbReference type="ARBA" id="ARBA00047417"/>
    </source>
</evidence>
<sequence>MKIFTCTLLLLGITSCAHNIIQGEPLGTHPPRGINPERDAYIADGKKGMVATAHPLATQAGVEILKLGGNAVDAAVAVSMAISVVRPQSTGIGGGGFLLHYDSNTTDVVAYDFREVAPLKASRDMFLDKDKNPKDFVYKKKTVPNASVNGHLSVGVPGLIRGLWDIHRIHGSLPWNRLVEPAIRLAEDGFKVYPNLAKAIERRAQVLQAFPATAKIFFPDGKPLKAGEVLIQADLAKTLKAIRDNGDKGFYSGWVAEKIIAEMKDGGGLITQKDLDSYKMVVRQAIQSSFRNFELASMPPPSSGGVHIAQMLNILEGTEMGKIPLDSPRYIQLLVESMRRAYADRAKYLGDPDFVSIPVKGLISKEYAAALRKELPLDKAGDSKVIGAGNPVPYESPSTTHFSIVDQWGNGVSSTQTINYTFGSGVVAAGTGILLNDEMDDFSKKPGVPNAFGLVGSKANEVQPNKRMLSSMSPSFIFQGSRLVGIVGSPGGSRIINATFQTILHRYVYGMSPEDAVHGYRIHHQWLPDMVFVENSFLPLQTSKSLEELGYDIKSTPYPIGDIQAVFRDGDEWIGVSDTRGDGQPMGY</sequence>
<comment type="catalytic activity">
    <reaction evidence="1 11">
        <text>an S-substituted glutathione + H2O = an S-substituted L-cysteinylglycine + L-glutamate</text>
        <dbReference type="Rhea" id="RHEA:59468"/>
        <dbReference type="ChEBI" id="CHEBI:15377"/>
        <dbReference type="ChEBI" id="CHEBI:29985"/>
        <dbReference type="ChEBI" id="CHEBI:90779"/>
        <dbReference type="ChEBI" id="CHEBI:143103"/>
        <dbReference type="EC" id="3.4.19.13"/>
    </reaction>
</comment>
<dbReference type="NCBIfam" id="TIGR00066">
    <property type="entry name" value="g_glut_trans"/>
    <property type="match status" value="1"/>
</dbReference>
<keyword evidence="4 11" id="KW-0808">Transferase</keyword>
<comment type="pathway">
    <text evidence="11">Sulfur metabolism; glutathione metabolism.</text>
</comment>
<dbReference type="EC" id="2.3.2.2" evidence="11"/>
<feature type="binding site" evidence="10">
    <location>
        <begin position="470"/>
        <end position="471"/>
    </location>
    <ligand>
        <name>L-glutamate</name>
        <dbReference type="ChEBI" id="CHEBI:29985"/>
    </ligand>
</feature>
<dbReference type="STRING" id="1513793.SAMN06296036_101111"/>
<dbReference type="Gene3D" id="1.10.246.130">
    <property type="match status" value="1"/>
</dbReference>
<evidence type="ECO:0000256" key="7">
    <source>
        <dbReference type="ARBA" id="ARBA00023315"/>
    </source>
</evidence>
<gene>
    <name evidence="13" type="ORF">SAMN06296036_101111</name>
</gene>
<evidence type="ECO:0000313" key="13">
    <source>
        <dbReference type="EMBL" id="SME88140.1"/>
    </source>
</evidence>
<comment type="catalytic activity">
    <reaction evidence="8 11">
        <text>an N-terminal (5-L-glutamyl)-[peptide] + an alpha-amino acid = 5-L-glutamyl amino acid + an N-terminal L-alpha-aminoacyl-[peptide]</text>
        <dbReference type="Rhea" id="RHEA:23904"/>
        <dbReference type="Rhea" id="RHEA-COMP:9780"/>
        <dbReference type="Rhea" id="RHEA-COMP:9795"/>
        <dbReference type="ChEBI" id="CHEBI:77644"/>
        <dbReference type="ChEBI" id="CHEBI:78597"/>
        <dbReference type="ChEBI" id="CHEBI:78599"/>
        <dbReference type="ChEBI" id="CHEBI:78608"/>
        <dbReference type="EC" id="2.3.2.2"/>
    </reaction>
</comment>
<keyword evidence="12" id="KW-0732">Signal</keyword>
<keyword evidence="6 11" id="KW-0865">Zymogen</keyword>
<comment type="catalytic activity">
    <reaction evidence="2 11">
        <text>glutathione + H2O = L-cysteinylglycine + L-glutamate</text>
        <dbReference type="Rhea" id="RHEA:28807"/>
        <dbReference type="ChEBI" id="CHEBI:15377"/>
        <dbReference type="ChEBI" id="CHEBI:29985"/>
        <dbReference type="ChEBI" id="CHEBI:57925"/>
        <dbReference type="ChEBI" id="CHEBI:61694"/>
        <dbReference type="EC" id="3.4.19.13"/>
    </reaction>
</comment>
<evidence type="ECO:0000256" key="5">
    <source>
        <dbReference type="ARBA" id="ARBA00022801"/>
    </source>
</evidence>
<dbReference type="InterPro" id="IPR029055">
    <property type="entry name" value="Ntn_hydrolases_N"/>
</dbReference>
<evidence type="ECO:0000313" key="14">
    <source>
        <dbReference type="Proteomes" id="UP000192907"/>
    </source>
</evidence>
<keyword evidence="14" id="KW-1185">Reference proteome</keyword>
<feature type="binding site" evidence="10">
    <location>
        <position position="441"/>
    </location>
    <ligand>
        <name>L-glutamate</name>
        <dbReference type="ChEBI" id="CHEBI:29985"/>
    </ligand>
</feature>
<dbReference type="Proteomes" id="UP000192907">
    <property type="component" value="Unassembled WGS sequence"/>
</dbReference>
<dbReference type="Pfam" id="PF01019">
    <property type="entry name" value="G_glu_transpept"/>
    <property type="match status" value="1"/>
</dbReference>
<protein>
    <recommendedName>
        <fullName evidence="11">Glutathione hydrolase proenzyme</fullName>
        <ecNumber evidence="11">2.3.2.2</ecNumber>
        <ecNumber evidence="11">3.4.19.13</ecNumber>
    </recommendedName>
    <component>
        <recommendedName>
            <fullName evidence="11">Glutathione hydrolase large chain</fullName>
        </recommendedName>
    </component>
    <component>
        <recommendedName>
            <fullName evidence="11">Glutathione hydrolase small chain</fullName>
        </recommendedName>
    </component>
</protein>
<dbReference type="RefSeq" id="WP_132314754.1">
    <property type="nucleotide sequence ID" value="NZ_FWZT01000001.1"/>
</dbReference>
<reference evidence="14" key="1">
    <citation type="submission" date="2017-04" db="EMBL/GenBank/DDBJ databases">
        <authorList>
            <person name="Varghese N."/>
            <person name="Submissions S."/>
        </authorList>
    </citation>
    <scope>NUCLEOTIDE SEQUENCE [LARGE SCALE GENOMIC DNA]</scope>
    <source>
        <strain evidence="14">RKEM611</strain>
    </source>
</reference>
<evidence type="ECO:0000256" key="3">
    <source>
        <dbReference type="ARBA" id="ARBA00009381"/>
    </source>
</evidence>
<dbReference type="GO" id="GO:0006751">
    <property type="term" value="P:glutathione catabolic process"/>
    <property type="evidence" value="ECO:0007669"/>
    <property type="project" value="UniProtKB-UniRule"/>
</dbReference>
<dbReference type="GO" id="GO:0006750">
    <property type="term" value="P:glutathione biosynthetic process"/>
    <property type="evidence" value="ECO:0007669"/>
    <property type="project" value="UniProtKB-KW"/>
</dbReference>
<keyword evidence="7 11" id="KW-0012">Acyltransferase</keyword>
<dbReference type="InterPro" id="IPR043137">
    <property type="entry name" value="GGT_ssub_C"/>
</dbReference>
<proteinExistence type="inferred from homology"/>
<dbReference type="AlphaFoldDB" id="A0A1Y6B2H5"/>
<feature type="binding site" evidence="10">
    <location>
        <begin position="417"/>
        <end position="419"/>
    </location>
    <ligand>
        <name>L-glutamate</name>
        <dbReference type="ChEBI" id="CHEBI:29985"/>
    </ligand>
</feature>
<dbReference type="Gene3D" id="3.60.20.40">
    <property type="match status" value="1"/>
</dbReference>
<comment type="PTM">
    <text evidence="11">Cleaved by autocatalysis into a large and a small subunit.</text>
</comment>
<dbReference type="EC" id="3.4.19.13" evidence="11"/>
<feature type="chain" id="PRO_5013096898" description="Glutathione hydrolase proenzyme" evidence="12">
    <location>
        <begin position="18"/>
        <end position="588"/>
    </location>
</feature>
<dbReference type="GO" id="GO:0036374">
    <property type="term" value="F:glutathione hydrolase activity"/>
    <property type="evidence" value="ECO:0007669"/>
    <property type="project" value="UniProtKB-UniRule"/>
</dbReference>
<feature type="binding site" evidence="10">
    <location>
        <position position="114"/>
    </location>
    <ligand>
        <name>L-glutamate</name>
        <dbReference type="ChEBI" id="CHEBI:29985"/>
    </ligand>
</feature>
<comment type="subunit">
    <text evidence="11">This enzyme consists of two polypeptide chains, which are synthesized in precursor form from a single polypeptide.</text>
</comment>
<keyword evidence="11" id="KW-0317">Glutathione biosynthesis</keyword>
<dbReference type="PANTHER" id="PTHR43199">
    <property type="entry name" value="GLUTATHIONE HYDROLASE"/>
    <property type="match status" value="1"/>
</dbReference>
<dbReference type="InterPro" id="IPR055262">
    <property type="entry name" value="GGT_CS"/>
</dbReference>
<comment type="similarity">
    <text evidence="3 11">Belongs to the gamma-glutamyltransferase family.</text>
</comment>
<evidence type="ECO:0000256" key="6">
    <source>
        <dbReference type="ARBA" id="ARBA00023145"/>
    </source>
</evidence>
<dbReference type="PROSITE" id="PS51257">
    <property type="entry name" value="PROKAR_LIPOPROTEIN"/>
    <property type="match status" value="1"/>
</dbReference>
<organism evidence="13 14">
    <name type="scientific">Pseudobacteriovorax antillogorgiicola</name>
    <dbReference type="NCBI Taxonomy" id="1513793"/>
    <lineage>
        <taxon>Bacteria</taxon>
        <taxon>Pseudomonadati</taxon>
        <taxon>Bdellovibrionota</taxon>
        <taxon>Oligoflexia</taxon>
        <taxon>Oligoflexales</taxon>
        <taxon>Pseudobacteriovoracaceae</taxon>
        <taxon>Pseudobacteriovorax</taxon>
    </lineage>
</organism>
<evidence type="ECO:0000256" key="9">
    <source>
        <dbReference type="PIRSR" id="PIRSR600101-1"/>
    </source>
</evidence>
<feature type="active site" description="Nucleophile" evidence="9">
    <location>
        <position position="399"/>
    </location>
</feature>
<evidence type="ECO:0000256" key="4">
    <source>
        <dbReference type="ARBA" id="ARBA00022679"/>
    </source>
</evidence>
<dbReference type="OrthoDB" id="5287653at2"/>
<accession>A0A1Y6B2H5</accession>
<feature type="binding site" evidence="10">
    <location>
        <position position="492"/>
    </location>
    <ligand>
        <name>L-glutamate</name>
        <dbReference type="ChEBI" id="CHEBI:29985"/>
    </ligand>
</feature>
<dbReference type="SUPFAM" id="SSF56235">
    <property type="entry name" value="N-terminal nucleophile aminohydrolases (Ntn hydrolases)"/>
    <property type="match status" value="1"/>
</dbReference>
<evidence type="ECO:0000256" key="2">
    <source>
        <dbReference type="ARBA" id="ARBA00001089"/>
    </source>
</evidence>
<dbReference type="InterPro" id="IPR051792">
    <property type="entry name" value="GGT_bact"/>
</dbReference>
<evidence type="ECO:0000256" key="1">
    <source>
        <dbReference type="ARBA" id="ARBA00001049"/>
    </source>
</evidence>
<dbReference type="EMBL" id="FWZT01000001">
    <property type="protein sequence ID" value="SME88140.1"/>
    <property type="molecule type" value="Genomic_DNA"/>
</dbReference>
<dbReference type="InterPro" id="IPR043138">
    <property type="entry name" value="GGT_lsub"/>
</dbReference>